<name>A0A0M4DHD6_9BACT</name>
<sequence length="416" mass="46094">MTGSLHPLLTDWPRSSSRPVKLQVSNSAVASLHRGHPLLYVERITRESHKGEPGDLAVVFDNKKRFVAIGLYDPFSPVRLRVLRAGQPGPIDRAFFAERIAQALARRLPLLQTETDGYRLIHGESDGMPGMVVDRYGDTAVVKLYTHAWFPHLCDCLESLLEQQPLSRIVLRLNRGLQQHPEHLRGLEDGQILYGEPIVGTLTCRENGLRFEVDPIRGQKTGFFLDQRDNRARVERLALGKRVLNVFSYNGGFSLAAARGGAREVTSIDQSGPALESSQRNFALNADVPTVAAARHLTIRDDAFKAMADLVKKGEKYDLVIIDPPAFAVRRAQVKEALAAYGRLAHLGVSLLAPDGDIVLASCSSPVTPEDFRRTMCEAAARAGRPLRRIEETSHALDHPLDFAESRYLKCLFAKA</sequence>
<dbReference type="Pfam" id="PF17785">
    <property type="entry name" value="PUA_3"/>
    <property type="match status" value="1"/>
</dbReference>
<dbReference type="Gene3D" id="3.40.50.150">
    <property type="entry name" value="Vaccinia Virus protein VP39"/>
    <property type="match status" value="1"/>
</dbReference>
<keyword evidence="3 9" id="KW-0489">Methyltransferase</keyword>
<dbReference type="SUPFAM" id="SSF88697">
    <property type="entry name" value="PUA domain-like"/>
    <property type="match status" value="1"/>
</dbReference>
<dbReference type="CDD" id="cd11572">
    <property type="entry name" value="RlmI_M_like"/>
    <property type="match status" value="1"/>
</dbReference>
<protein>
    <submittedName>
        <fullName evidence="9">SAM-dependent methyltransferase</fullName>
    </submittedName>
</protein>
<dbReference type="InterPro" id="IPR029063">
    <property type="entry name" value="SAM-dependent_MTases_sf"/>
</dbReference>
<dbReference type="GO" id="GO:0003723">
    <property type="term" value="F:RNA binding"/>
    <property type="evidence" value="ECO:0007669"/>
    <property type="project" value="InterPro"/>
</dbReference>
<evidence type="ECO:0000256" key="3">
    <source>
        <dbReference type="ARBA" id="ARBA00022603"/>
    </source>
</evidence>
<dbReference type="InterPro" id="IPR041532">
    <property type="entry name" value="RlmI-like_PUA"/>
</dbReference>
<dbReference type="InterPro" id="IPR015947">
    <property type="entry name" value="PUA-like_sf"/>
</dbReference>
<reference evidence="9 10" key="1">
    <citation type="submission" date="2015-07" db="EMBL/GenBank/DDBJ databases">
        <title>Isolation and Genomic Characterization of a Novel Halophilic Metal-Reducing Deltaproteobacterium from the Deep Subsurface.</title>
        <authorList>
            <person name="Badalamenti J.P."/>
            <person name="Summers Z.M."/>
            <person name="Gralnick J.A."/>
            <person name="Bond D.R."/>
        </authorList>
    </citation>
    <scope>NUCLEOTIDE SEQUENCE [LARGE SCALE GENOMIC DNA]</scope>
    <source>
        <strain evidence="9 10">WTL</strain>
    </source>
</reference>
<evidence type="ECO:0000313" key="9">
    <source>
        <dbReference type="EMBL" id="ALC16195.1"/>
    </source>
</evidence>
<comment type="subcellular location">
    <subcellularLocation>
        <location evidence="1">Cytoplasm</location>
    </subcellularLocation>
</comment>
<dbReference type="Gene3D" id="3.30.750.80">
    <property type="entry name" value="RNA methyltransferase domain (HRMD) like"/>
    <property type="match status" value="1"/>
</dbReference>
<dbReference type="GO" id="GO:0032259">
    <property type="term" value="P:methylation"/>
    <property type="evidence" value="ECO:0007669"/>
    <property type="project" value="UniProtKB-KW"/>
</dbReference>
<dbReference type="PANTHER" id="PTHR42873:SF1">
    <property type="entry name" value="S-ADENOSYLMETHIONINE-DEPENDENT METHYLTRANSFERASE DOMAIN-CONTAINING PROTEIN"/>
    <property type="match status" value="1"/>
</dbReference>
<keyword evidence="2" id="KW-0963">Cytoplasm</keyword>
<keyword evidence="4 9" id="KW-0808">Transferase</keyword>
<dbReference type="InterPro" id="IPR036974">
    <property type="entry name" value="PUA_sf"/>
</dbReference>
<dbReference type="CDD" id="cd02440">
    <property type="entry name" value="AdoMet_MTases"/>
    <property type="match status" value="1"/>
</dbReference>
<gene>
    <name evidence="9" type="ORF">DSOUD_1416</name>
</gene>
<dbReference type="RefSeq" id="WP_053550331.1">
    <property type="nucleotide sequence ID" value="NZ_CP010802.1"/>
</dbReference>
<dbReference type="PANTHER" id="PTHR42873">
    <property type="entry name" value="RIBOSOMAL RNA LARGE SUBUNIT METHYLTRANSFERASE"/>
    <property type="match status" value="1"/>
</dbReference>
<keyword evidence="5" id="KW-0949">S-adenosyl-L-methionine</keyword>
<dbReference type="STRING" id="1603606.DSOUD_1416"/>
<proteinExistence type="inferred from homology"/>
<dbReference type="GO" id="GO:0008168">
    <property type="term" value="F:methyltransferase activity"/>
    <property type="evidence" value="ECO:0007669"/>
    <property type="project" value="UniProtKB-KW"/>
</dbReference>
<dbReference type="EMBL" id="CP010802">
    <property type="protein sequence ID" value="ALC16195.1"/>
    <property type="molecule type" value="Genomic_DNA"/>
</dbReference>
<dbReference type="Proteomes" id="UP000057158">
    <property type="component" value="Chromosome"/>
</dbReference>
<evidence type="ECO:0000259" key="8">
    <source>
        <dbReference type="Pfam" id="PF17785"/>
    </source>
</evidence>
<feature type="domain" description="S-adenosylmethionine-dependent methyltransferase" evidence="7">
    <location>
        <begin position="191"/>
        <end position="392"/>
    </location>
</feature>
<comment type="similarity">
    <text evidence="6">Belongs to the methyltransferase superfamily. RlmI family.</text>
</comment>
<dbReference type="KEGG" id="des:DSOUD_1416"/>
<dbReference type="Gene3D" id="2.30.130.10">
    <property type="entry name" value="PUA domain"/>
    <property type="match status" value="1"/>
</dbReference>
<feature type="domain" description="RlmI-like PUA" evidence="8">
    <location>
        <begin position="23"/>
        <end position="83"/>
    </location>
</feature>
<dbReference type="InterPro" id="IPR019614">
    <property type="entry name" value="SAM-dep_methyl-trfase"/>
</dbReference>
<dbReference type="SUPFAM" id="SSF53335">
    <property type="entry name" value="S-adenosyl-L-methionine-dependent methyltransferases"/>
    <property type="match status" value="1"/>
</dbReference>
<dbReference type="AlphaFoldDB" id="A0A0M4DHD6"/>
<evidence type="ECO:0000256" key="5">
    <source>
        <dbReference type="ARBA" id="ARBA00022691"/>
    </source>
</evidence>
<evidence type="ECO:0000313" key="10">
    <source>
        <dbReference type="Proteomes" id="UP000057158"/>
    </source>
</evidence>
<evidence type="ECO:0000256" key="6">
    <source>
        <dbReference type="ARBA" id="ARBA00038091"/>
    </source>
</evidence>
<evidence type="ECO:0000256" key="2">
    <source>
        <dbReference type="ARBA" id="ARBA00022490"/>
    </source>
</evidence>
<dbReference type="GO" id="GO:0005737">
    <property type="term" value="C:cytoplasm"/>
    <property type="evidence" value="ECO:0007669"/>
    <property type="project" value="UniProtKB-SubCell"/>
</dbReference>
<evidence type="ECO:0000256" key="1">
    <source>
        <dbReference type="ARBA" id="ARBA00004496"/>
    </source>
</evidence>
<evidence type="ECO:0000256" key="4">
    <source>
        <dbReference type="ARBA" id="ARBA00022679"/>
    </source>
</evidence>
<dbReference type="PATRIC" id="fig|1603606.3.peg.1544"/>
<accession>A0A0M4DHD6</accession>
<dbReference type="Pfam" id="PF10672">
    <property type="entry name" value="Methyltrans_SAM"/>
    <property type="match status" value="1"/>
</dbReference>
<evidence type="ECO:0000259" key="7">
    <source>
        <dbReference type="Pfam" id="PF10672"/>
    </source>
</evidence>
<dbReference type="OrthoDB" id="9805492at2"/>
<keyword evidence="10" id="KW-1185">Reference proteome</keyword>
<organism evidence="9 10">
    <name type="scientific">Desulfuromonas soudanensis</name>
    <dbReference type="NCBI Taxonomy" id="1603606"/>
    <lineage>
        <taxon>Bacteria</taxon>
        <taxon>Pseudomonadati</taxon>
        <taxon>Thermodesulfobacteriota</taxon>
        <taxon>Desulfuromonadia</taxon>
        <taxon>Desulfuromonadales</taxon>
        <taxon>Desulfuromonadaceae</taxon>
        <taxon>Desulfuromonas</taxon>
    </lineage>
</organism>